<dbReference type="PANTHER" id="PTHR48022:SF3">
    <property type="entry name" value="HEXOSE TRANSPORTER PROTEIN (AFU_ORTHOLOGUE AFUA_8G04480)-RELATED"/>
    <property type="match status" value="1"/>
</dbReference>
<feature type="transmembrane region" description="Helical" evidence="8">
    <location>
        <begin position="136"/>
        <end position="158"/>
    </location>
</feature>
<dbReference type="RefSeq" id="XP_033377361.1">
    <property type="nucleotide sequence ID" value="XM_033524733.1"/>
</dbReference>
<dbReference type="OrthoDB" id="6133115at2759"/>
<feature type="domain" description="Major facilitator superfamily (MFS) profile" evidence="9">
    <location>
        <begin position="42"/>
        <end position="481"/>
    </location>
</feature>
<dbReference type="AlphaFoldDB" id="A0A6A5X7V7"/>
<keyword evidence="5 8" id="KW-1133">Transmembrane helix</keyword>
<proteinExistence type="inferred from homology"/>
<comment type="subcellular location">
    <subcellularLocation>
        <location evidence="1">Membrane</location>
        <topology evidence="1">Multi-pass membrane protein</topology>
    </subcellularLocation>
</comment>
<evidence type="ECO:0000256" key="6">
    <source>
        <dbReference type="ARBA" id="ARBA00023136"/>
    </source>
</evidence>
<evidence type="ECO:0000256" key="5">
    <source>
        <dbReference type="ARBA" id="ARBA00022989"/>
    </source>
</evidence>
<keyword evidence="6 8" id="KW-0472">Membrane</keyword>
<dbReference type="SUPFAM" id="SSF103473">
    <property type="entry name" value="MFS general substrate transporter"/>
    <property type="match status" value="1"/>
</dbReference>
<dbReference type="InterPro" id="IPR003663">
    <property type="entry name" value="Sugar/inositol_transpt"/>
</dbReference>
<feature type="transmembrane region" description="Helical" evidence="8">
    <location>
        <begin position="79"/>
        <end position="103"/>
    </location>
</feature>
<feature type="transmembrane region" description="Helical" evidence="8">
    <location>
        <begin position="36"/>
        <end position="55"/>
    </location>
</feature>
<dbReference type="InterPro" id="IPR005829">
    <property type="entry name" value="Sugar_transporter_CS"/>
</dbReference>
<dbReference type="Gene3D" id="1.20.1250.20">
    <property type="entry name" value="MFS general substrate transporter like domains"/>
    <property type="match status" value="1"/>
</dbReference>
<dbReference type="Pfam" id="PF00083">
    <property type="entry name" value="Sugar_tr"/>
    <property type="match status" value="1"/>
</dbReference>
<evidence type="ECO:0000256" key="1">
    <source>
        <dbReference type="ARBA" id="ARBA00004141"/>
    </source>
</evidence>
<dbReference type="InterPro" id="IPR005828">
    <property type="entry name" value="MFS_sugar_transport-like"/>
</dbReference>
<sequence>MFGSKKEQTVGQDTAGAELAKVLPNTEVAWYRTKHLLLLNLMLLVPLFSASAVGYDGSMMNGLQALPQWRNYFDKPRPALLGAINAVYPSSKIIGLPLVAWVSDKWGRKLPLWIGLCSLVLAPAIQAAAYNLPMFIIARSLIGFATVFIALPSPILIAELAYPTHRGKLTALYNTFFFVGGISAAWITYGTFRMHSTMAWRIPSVFQAFFPFLQLLGIYWVPESPRWLIANDRAEEARAILTKHHAAGVAHSPLVDYEMVEITKAIEDERNAAAKAGFATLFRTAANRKRTFIGFTLGFFSQWNGINVVSYYLTLVLNTIGITEAKDQTLINGLLQVFNFIAAVFAGAMMVDRLGRRKLLLIGTGGLLCSYIAWTGLTGYFFTSRDALAGRTVVAFIFIAYFFYDISWTPLAMAYTVEIFPFTLRSRGLTWTLTCSYAGLITAQMLNPIAMAALGWKYYILFCCILVYLVVVIWFMFPETKGRSLEQIGELFEGKTITVEADYILAKGPVETIEDLDLIESDAGSKAVGNPTVSVRAQRV</sequence>
<feature type="transmembrane region" description="Helical" evidence="8">
    <location>
        <begin position="388"/>
        <end position="407"/>
    </location>
</feature>
<feature type="transmembrane region" description="Helical" evidence="8">
    <location>
        <begin position="428"/>
        <end position="446"/>
    </location>
</feature>
<feature type="transmembrane region" description="Helical" evidence="8">
    <location>
        <begin position="170"/>
        <end position="192"/>
    </location>
</feature>
<dbReference type="InterPro" id="IPR036259">
    <property type="entry name" value="MFS_trans_sf"/>
</dbReference>
<dbReference type="PROSITE" id="PS00216">
    <property type="entry name" value="SUGAR_TRANSPORT_1"/>
    <property type="match status" value="2"/>
</dbReference>
<dbReference type="FunFam" id="1.20.1250.20:FF:000134">
    <property type="entry name" value="MFS sugar transporter protein"/>
    <property type="match status" value="1"/>
</dbReference>
<evidence type="ECO:0000313" key="11">
    <source>
        <dbReference type="Proteomes" id="UP000799778"/>
    </source>
</evidence>
<dbReference type="GO" id="GO:0016020">
    <property type="term" value="C:membrane"/>
    <property type="evidence" value="ECO:0007669"/>
    <property type="project" value="UniProtKB-SubCell"/>
</dbReference>
<name>A0A6A5X7V7_9PLEO</name>
<dbReference type="PANTHER" id="PTHR48022">
    <property type="entry name" value="PLASTIDIC GLUCOSE TRANSPORTER 4"/>
    <property type="match status" value="1"/>
</dbReference>
<evidence type="ECO:0000256" key="3">
    <source>
        <dbReference type="ARBA" id="ARBA00022448"/>
    </source>
</evidence>
<comment type="similarity">
    <text evidence="2 7">Belongs to the major facilitator superfamily. Sugar transporter (TC 2.A.1.1) family.</text>
</comment>
<evidence type="ECO:0000259" key="9">
    <source>
        <dbReference type="PROSITE" id="PS50850"/>
    </source>
</evidence>
<evidence type="ECO:0000256" key="2">
    <source>
        <dbReference type="ARBA" id="ARBA00010992"/>
    </source>
</evidence>
<feature type="transmembrane region" description="Helical" evidence="8">
    <location>
        <begin position="333"/>
        <end position="352"/>
    </location>
</feature>
<reference evidence="10" key="1">
    <citation type="journal article" date="2020" name="Stud. Mycol.">
        <title>101 Dothideomycetes genomes: a test case for predicting lifestyles and emergence of pathogens.</title>
        <authorList>
            <person name="Haridas S."/>
            <person name="Albert R."/>
            <person name="Binder M."/>
            <person name="Bloem J."/>
            <person name="Labutti K."/>
            <person name="Salamov A."/>
            <person name="Andreopoulos B."/>
            <person name="Baker S."/>
            <person name="Barry K."/>
            <person name="Bills G."/>
            <person name="Bluhm B."/>
            <person name="Cannon C."/>
            <person name="Castanera R."/>
            <person name="Culley D."/>
            <person name="Daum C."/>
            <person name="Ezra D."/>
            <person name="Gonzalez J."/>
            <person name="Henrissat B."/>
            <person name="Kuo A."/>
            <person name="Liang C."/>
            <person name="Lipzen A."/>
            <person name="Lutzoni F."/>
            <person name="Magnuson J."/>
            <person name="Mondo S."/>
            <person name="Nolan M."/>
            <person name="Ohm R."/>
            <person name="Pangilinan J."/>
            <person name="Park H.-J."/>
            <person name="Ramirez L."/>
            <person name="Alfaro M."/>
            <person name="Sun H."/>
            <person name="Tritt A."/>
            <person name="Yoshinaga Y."/>
            <person name="Zwiers L.-H."/>
            <person name="Turgeon B."/>
            <person name="Goodwin S."/>
            <person name="Spatafora J."/>
            <person name="Crous P."/>
            <person name="Grigoriev I."/>
        </authorList>
    </citation>
    <scope>NUCLEOTIDE SEQUENCE</scope>
    <source>
        <strain evidence="10">CBS 175.79</strain>
    </source>
</reference>
<evidence type="ECO:0000256" key="4">
    <source>
        <dbReference type="ARBA" id="ARBA00022692"/>
    </source>
</evidence>
<feature type="transmembrane region" description="Helical" evidence="8">
    <location>
        <begin position="198"/>
        <end position="221"/>
    </location>
</feature>
<keyword evidence="4 8" id="KW-0812">Transmembrane</keyword>
<keyword evidence="11" id="KW-1185">Reference proteome</keyword>
<organism evidence="10 11">
    <name type="scientific">Aaosphaeria arxii CBS 175.79</name>
    <dbReference type="NCBI Taxonomy" id="1450172"/>
    <lineage>
        <taxon>Eukaryota</taxon>
        <taxon>Fungi</taxon>
        <taxon>Dikarya</taxon>
        <taxon>Ascomycota</taxon>
        <taxon>Pezizomycotina</taxon>
        <taxon>Dothideomycetes</taxon>
        <taxon>Pleosporomycetidae</taxon>
        <taxon>Pleosporales</taxon>
        <taxon>Pleosporales incertae sedis</taxon>
        <taxon>Aaosphaeria</taxon>
    </lineage>
</organism>
<accession>A0A6A5X7V7</accession>
<dbReference type="GeneID" id="54282130"/>
<dbReference type="PRINTS" id="PR00171">
    <property type="entry name" value="SUGRTRNSPORT"/>
</dbReference>
<feature type="transmembrane region" description="Helical" evidence="8">
    <location>
        <begin position="110"/>
        <end position="130"/>
    </location>
</feature>
<evidence type="ECO:0000256" key="7">
    <source>
        <dbReference type="RuleBase" id="RU003346"/>
    </source>
</evidence>
<gene>
    <name evidence="10" type="ORF">BU24DRAFT_381045</name>
</gene>
<dbReference type="Proteomes" id="UP000799778">
    <property type="component" value="Unassembled WGS sequence"/>
</dbReference>
<dbReference type="InterPro" id="IPR050360">
    <property type="entry name" value="MFS_Sugar_Transporters"/>
</dbReference>
<dbReference type="GO" id="GO:0005351">
    <property type="term" value="F:carbohydrate:proton symporter activity"/>
    <property type="evidence" value="ECO:0007669"/>
    <property type="project" value="TreeGrafter"/>
</dbReference>
<feature type="transmembrane region" description="Helical" evidence="8">
    <location>
        <begin position="359"/>
        <end position="382"/>
    </location>
</feature>
<keyword evidence="3 7" id="KW-0813">Transport</keyword>
<dbReference type="PROSITE" id="PS50850">
    <property type="entry name" value="MFS"/>
    <property type="match status" value="1"/>
</dbReference>
<evidence type="ECO:0000256" key="8">
    <source>
        <dbReference type="SAM" id="Phobius"/>
    </source>
</evidence>
<dbReference type="InterPro" id="IPR020846">
    <property type="entry name" value="MFS_dom"/>
</dbReference>
<dbReference type="NCBIfam" id="TIGR00879">
    <property type="entry name" value="SP"/>
    <property type="match status" value="1"/>
</dbReference>
<feature type="transmembrane region" description="Helical" evidence="8">
    <location>
        <begin position="292"/>
        <end position="313"/>
    </location>
</feature>
<feature type="transmembrane region" description="Helical" evidence="8">
    <location>
        <begin position="458"/>
        <end position="477"/>
    </location>
</feature>
<evidence type="ECO:0000313" key="10">
    <source>
        <dbReference type="EMBL" id="KAF2009022.1"/>
    </source>
</evidence>
<dbReference type="EMBL" id="ML978080">
    <property type="protein sequence ID" value="KAF2009022.1"/>
    <property type="molecule type" value="Genomic_DNA"/>
</dbReference>
<protein>
    <submittedName>
        <fullName evidence="10">General substrate transporter</fullName>
    </submittedName>
</protein>